<reference evidence="1" key="1">
    <citation type="submission" date="2022-10" db="EMBL/GenBank/DDBJ databases">
        <title>Algoriphagus sp. a novel bacteria isolate from halophytes salicornia europaea.</title>
        <authorList>
            <person name="Peng Y."/>
            <person name="Jiang L."/>
            <person name="Lee J."/>
        </authorList>
    </citation>
    <scope>NUCLEOTIDE SEQUENCE</scope>
    <source>
        <strain evidence="1">TR-M5</strain>
    </source>
</reference>
<evidence type="ECO:0000313" key="2">
    <source>
        <dbReference type="Proteomes" id="UP001163156"/>
    </source>
</evidence>
<accession>A0ABY6MBR3</accession>
<evidence type="ECO:0008006" key="3">
    <source>
        <dbReference type="Google" id="ProtNLM"/>
    </source>
</evidence>
<dbReference type="RefSeq" id="WP_264807506.1">
    <property type="nucleotide sequence ID" value="NZ_CP110226.1"/>
</dbReference>
<dbReference type="EMBL" id="CP110226">
    <property type="protein sequence ID" value="UZD21065.1"/>
    <property type="molecule type" value="Genomic_DNA"/>
</dbReference>
<proteinExistence type="predicted"/>
<sequence>MKQGVVFLFITAITFSACTSTKIYPRIKCHICLGKEDGILLLPLNWQESFRKLSVGEQNELEELVVKIFKEEGFTNVAIYDRMEYELLNAGIKDVNDPVQRANINLELGIPYLIGLSLGELAWTGNWERTDPANIHSPSYWDSDTEIKSMLRVALMETATGNVISDYAVETSISEFPIPFGEEQTLDLNFGTLYKAVSVSTRKGIKNLIRDCGC</sequence>
<organism evidence="1 2">
    <name type="scientific">Algoriphagus halophytocola</name>
    <dbReference type="NCBI Taxonomy" id="2991499"/>
    <lineage>
        <taxon>Bacteria</taxon>
        <taxon>Pseudomonadati</taxon>
        <taxon>Bacteroidota</taxon>
        <taxon>Cytophagia</taxon>
        <taxon>Cytophagales</taxon>
        <taxon>Cyclobacteriaceae</taxon>
        <taxon>Algoriphagus</taxon>
    </lineage>
</organism>
<name>A0ABY6MBR3_9BACT</name>
<keyword evidence="2" id="KW-1185">Reference proteome</keyword>
<dbReference type="Proteomes" id="UP001163156">
    <property type="component" value="Chromosome"/>
</dbReference>
<evidence type="ECO:0000313" key="1">
    <source>
        <dbReference type="EMBL" id="UZD21065.1"/>
    </source>
</evidence>
<protein>
    <recommendedName>
        <fullName evidence="3">DUF4136 domain-containing protein</fullName>
    </recommendedName>
</protein>
<gene>
    <name evidence="1" type="ORF">OM944_10300</name>
</gene>
<dbReference type="PROSITE" id="PS51257">
    <property type="entry name" value="PROKAR_LIPOPROTEIN"/>
    <property type="match status" value="1"/>
</dbReference>